<dbReference type="EMBL" id="CAJJDP010000011">
    <property type="protein sequence ID" value="CAD8141161.1"/>
    <property type="molecule type" value="Genomic_DNA"/>
</dbReference>
<protein>
    <submittedName>
        <fullName evidence="2">Uncharacterized protein</fullName>
    </submittedName>
</protein>
<dbReference type="Proteomes" id="UP000683925">
    <property type="component" value="Unassembled WGS sequence"/>
</dbReference>
<evidence type="ECO:0000313" key="3">
    <source>
        <dbReference type="Proteomes" id="UP000683925"/>
    </source>
</evidence>
<comment type="caution">
    <text evidence="2">The sequence shown here is derived from an EMBL/GenBank/DDBJ whole genome shotgun (WGS) entry which is preliminary data.</text>
</comment>
<keyword evidence="1" id="KW-0175">Coiled coil</keyword>
<name>A0A8S1SIH6_PAROT</name>
<accession>A0A8S1SIH6</accession>
<dbReference type="OMA" id="QILCTEY"/>
<sequence length="525" mass="62114">MMDIEISKEDLLKPGNVELNTPIKSQQQQKLNQTKKNQTSPYQMHQIQEFILMWVEQLKKYNDDPDLILMMHQMNDVLHSSDQTSSQKQFNYTPKQQYNDENSVYSNYKQDILQIMNDRVMCVSEEIQNQVCQSPKTVEHGKYFNETCSEITQQVNKKEREFKNKNDDEFCKEFDQYNSKFSGSPLNSISLKKSRKFDDVNINHILSFRKNQQEQIKQKNSLTEMKKVVGQKLQREIPLFKEDVLSEDSKLSKSYSELQDQVNNYQEMCCKSTLKIKKLEQIIQDQKQQLEAQQSESNSEQFILQLVGFFQGDKIEIDNIEDAKTKIMEYVMTQQQQVQGLTKQLQMTQQNNQIMIQRLENDNQLSKNRLGTEKKMLEFQIMTLNNAIQQQERNYQQLNQELEQLRLSDQIATNQQLVKIGYNQMKQQQHLIYIAATILQQYINSTVFQLNVAGTLQEYIVQLRLNEEEVLKQITNQKEFQETTMDCFNNSQETIQHVIQILCTEYTKVINNIINQRIELQKQLC</sequence>
<evidence type="ECO:0000256" key="1">
    <source>
        <dbReference type="SAM" id="Coils"/>
    </source>
</evidence>
<gene>
    <name evidence="2" type="ORF">POCTA_138.1.T0120272</name>
</gene>
<keyword evidence="3" id="KW-1185">Reference proteome</keyword>
<dbReference type="AlphaFoldDB" id="A0A8S1SIH6"/>
<proteinExistence type="predicted"/>
<organism evidence="2 3">
    <name type="scientific">Paramecium octaurelia</name>
    <dbReference type="NCBI Taxonomy" id="43137"/>
    <lineage>
        <taxon>Eukaryota</taxon>
        <taxon>Sar</taxon>
        <taxon>Alveolata</taxon>
        <taxon>Ciliophora</taxon>
        <taxon>Intramacronucleata</taxon>
        <taxon>Oligohymenophorea</taxon>
        <taxon>Peniculida</taxon>
        <taxon>Parameciidae</taxon>
        <taxon>Paramecium</taxon>
    </lineage>
</organism>
<evidence type="ECO:0000313" key="2">
    <source>
        <dbReference type="EMBL" id="CAD8141161.1"/>
    </source>
</evidence>
<dbReference type="OrthoDB" id="307700at2759"/>
<reference evidence="2" key="1">
    <citation type="submission" date="2021-01" db="EMBL/GenBank/DDBJ databases">
        <authorList>
            <consortium name="Genoscope - CEA"/>
            <person name="William W."/>
        </authorList>
    </citation>
    <scope>NUCLEOTIDE SEQUENCE</scope>
</reference>
<feature type="coiled-coil region" evidence="1">
    <location>
        <begin position="331"/>
        <end position="415"/>
    </location>
</feature>